<dbReference type="PANTHER" id="PTHR45647">
    <property type="entry name" value="OS02G0152300 PROTEIN"/>
    <property type="match status" value="1"/>
</dbReference>
<dbReference type="eggNOG" id="ENOG502QQ1P">
    <property type="taxonomic scope" value="Eukaryota"/>
</dbReference>
<dbReference type="Gene3D" id="3.30.200.20">
    <property type="entry name" value="Phosphorylase Kinase, domain 1"/>
    <property type="match status" value="1"/>
</dbReference>
<dbReference type="EC" id="2.3.2.27" evidence="2"/>
<dbReference type="OMA" id="FRSTTER"/>
<keyword evidence="4" id="KW-0175">Coiled coil</keyword>
<reference evidence="7" key="2">
    <citation type="submission" date="2013-04" db="UniProtKB">
        <authorList>
            <consortium name="EnsemblPlants"/>
        </authorList>
    </citation>
    <scope>IDENTIFICATION</scope>
</reference>
<dbReference type="PROSITE" id="PS00108">
    <property type="entry name" value="PROTEIN_KINASE_ST"/>
    <property type="match status" value="1"/>
</dbReference>
<organism evidence="7">
    <name type="scientific">Oryza brachyantha</name>
    <name type="common">malo sina</name>
    <dbReference type="NCBI Taxonomy" id="4533"/>
    <lineage>
        <taxon>Eukaryota</taxon>
        <taxon>Viridiplantae</taxon>
        <taxon>Streptophyta</taxon>
        <taxon>Embryophyta</taxon>
        <taxon>Tracheophyta</taxon>
        <taxon>Spermatophyta</taxon>
        <taxon>Magnoliopsida</taxon>
        <taxon>Liliopsida</taxon>
        <taxon>Poales</taxon>
        <taxon>Poaceae</taxon>
        <taxon>BOP clade</taxon>
        <taxon>Oryzoideae</taxon>
        <taxon>Oryzeae</taxon>
        <taxon>Oryzinae</taxon>
        <taxon>Oryza</taxon>
    </lineage>
</organism>
<dbReference type="InterPro" id="IPR000719">
    <property type="entry name" value="Prot_kinase_dom"/>
</dbReference>
<dbReference type="HOGENOM" id="CLU_031928_0_0_1"/>
<dbReference type="GO" id="GO:0004672">
    <property type="term" value="F:protein kinase activity"/>
    <property type="evidence" value="ECO:0007669"/>
    <property type="project" value="InterPro"/>
</dbReference>
<evidence type="ECO:0000256" key="1">
    <source>
        <dbReference type="ARBA" id="ARBA00000900"/>
    </source>
</evidence>
<accession>J3N0B9</accession>
<dbReference type="AlphaFoldDB" id="J3N0B9"/>
<dbReference type="PANTHER" id="PTHR45647:SF18">
    <property type="entry name" value="U-BOX DOMAIN-CONTAINING PROTEIN 33"/>
    <property type="match status" value="1"/>
</dbReference>
<gene>
    <name evidence="7" type="primary">LOC102709397</name>
</gene>
<dbReference type="OrthoDB" id="4062651at2759"/>
<dbReference type="GO" id="GO:0061630">
    <property type="term" value="F:ubiquitin protein ligase activity"/>
    <property type="evidence" value="ECO:0007669"/>
    <property type="project" value="UniProtKB-EC"/>
</dbReference>
<feature type="domain" description="Protein kinase" evidence="6">
    <location>
        <begin position="328"/>
        <end position="600"/>
    </location>
</feature>
<dbReference type="SUPFAM" id="SSF56112">
    <property type="entry name" value="Protein kinase-like (PK-like)"/>
    <property type="match status" value="1"/>
</dbReference>
<dbReference type="InterPro" id="IPR008271">
    <property type="entry name" value="Ser/Thr_kinase_AS"/>
</dbReference>
<dbReference type="GeneID" id="102709397"/>
<evidence type="ECO:0000256" key="3">
    <source>
        <dbReference type="ARBA" id="ARBA00022786"/>
    </source>
</evidence>
<dbReference type="EnsemblPlants" id="OB09G26980.1">
    <property type="protein sequence ID" value="OB09G26980.1"/>
    <property type="gene ID" value="OB09G26980"/>
</dbReference>
<dbReference type="Proteomes" id="UP000006038">
    <property type="component" value="Chromosome 9"/>
</dbReference>
<keyword evidence="3" id="KW-0833">Ubl conjugation pathway</keyword>
<dbReference type="InterPro" id="IPR014729">
    <property type="entry name" value="Rossmann-like_a/b/a_fold"/>
</dbReference>
<name>J3N0B9_ORYBR</name>
<dbReference type="PROSITE" id="PS50011">
    <property type="entry name" value="PROTEIN_KINASE_DOM"/>
    <property type="match status" value="1"/>
</dbReference>
<dbReference type="Gramene" id="OB09G26980.1">
    <property type="protein sequence ID" value="OB09G26980.1"/>
    <property type="gene ID" value="OB09G26980"/>
</dbReference>
<dbReference type="Pfam" id="PF00069">
    <property type="entry name" value="Pkinase"/>
    <property type="match status" value="1"/>
</dbReference>
<evidence type="ECO:0000256" key="2">
    <source>
        <dbReference type="ARBA" id="ARBA00012483"/>
    </source>
</evidence>
<reference evidence="7" key="1">
    <citation type="journal article" date="2013" name="Nat. Commun.">
        <title>Whole-genome sequencing of Oryza brachyantha reveals mechanisms underlying Oryza genome evolution.</title>
        <authorList>
            <person name="Chen J."/>
            <person name="Huang Q."/>
            <person name="Gao D."/>
            <person name="Wang J."/>
            <person name="Lang Y."/>
            <person name="Liu T."/>
            <person name="Li B."/>
            <person name="Bai Z."/>
            <person name="Luis Goicoechea J."/>
            <person name="Liang C."/>
            <person name="Chen C."/>
            <person name="Zhang W."/>
            <person name="Sun S."/>
            <person name="Liao Y."/>
            <person name="Zhang X."/>
            <person name="Yang L."/>
            <person name="Song C."/>
            <person name="Wang M."/>
            <person name="Shi J."/>
            <person name="Liu G."/>
            <person name="Liu J."/>
            <person name="Zhou H."/>
            <person name="Zhou W."/>
            <person name="Yu Q."/>
            <person name="An N."/>
            <person name="Chen Y."/>
            <person name="Cai Q."/>
            <person name="Wang B."/>
            <person name="Liu B."/>
            <person name="Min J."/>
            <person name="Huang Y."/>
            <person name="Wu H."/>
            <person name="Li Z."/>
            <person name="Zhang Y."/>
            <person name="Yin Y."/>
            <person name="Song W."/>
            <person name="Jiang J."/>
            <person name="Jackson S.A."/>
            <person name="Wing R.A."/>
            <person name="Wang J."/>
            <person name="Chen M."/>
        </authorList>
    </citation>
    <scope>NUCLEOTIDE SEQUENCE [LARGE SCALE GENOMIC DNA]</scope>
    <source>
        <strain evidence="7">cv. IRGC 101232</strain>
    </source>
</reference>
<dbReference type="SUPFAM" id="SSF52402">
    <property type="entry name" value="Adenine nucleotide alpha hydrolases-like"/>
    <property type="match status" value="1"/>
</dbReference>
<comment type="catalytic activity">
    <reaction evidence="1">
        <text>S-ubiquitinyl-[E2 ubiquitin-conjugating enzyme]-L-cysteine + [acceptor protein]-L-lysine = [E2 ubiquitin-conjugating enzyme]-L-cysteine + N(6)-ubiquitinyl-[acceptor protein]-L-lysine.</text>
        <dbReference type="EC" id="2.3.2.27"/>
    </reaction>
</comment>
<feature type="region of interest" description="Disordered" evidence="5">
    <location>
        <begin position="279"/>
        <end position="305"/>
    </location>
</feature>
<dbReference type="InterPro" id="IPR011009">
    <property type="entry name" value="Kinase-like_dom_sf"/>
</dbReference>
<feature type="coiled-coil region" evidence="4">
    <location>
        <begin position="248"/>
        <end position="275"/>
    </location>
</feature>
<protein>
    <recommendedName>
        <fullName evidence="2">RING-type E3 ubiquitin transferase</fullName>
        <ecNumber evidence="2">2.3.2.27</ecNumber>
    </recommendedName>
</protein>
<dbReference type="Gene3D" id="3.40.50.620">
    <property type="entry name" value="HUPs"/>
    <property type="match status" value="1"/>
</dbReference>
<dbReference type="RefSeq" id="XP_015696479.1">
    <property type="nucleotide sequence ID" value="XM_015840993.2"/>
</dbReference>
<dbReference type="SMART" id="SM00220">
    <property type="entry name" value="S_TKc"/>
    <property type="match status" value="1"/>
</dbReference>
<evidence type="ECO:0000313" key="7">
    <source>
        <dbReference type="EnsemblPlants" id="OB09G26980.1"/>
    </source>
</evidence>
<evidence type="ECO:0000259" key="6">
    <source>
        <dbReference type="PROSITE" id="PS50011"/>
    </source>
</evidence>
<proteinExistence type="predicted"/>
<dbReference type="RefSeq" id="XP_015696480.1">
    <property type="nucleotide sequence ID" value="XM_015840994.2"/>
</dbReference>
<dbReference type="Gene3D" id="1.10.510.10">
    <property type="entry name" value="Transferase(Phosphotransferase) domain 1"/>
    <property type="match status" value="1"/>
</dbReference>
<keyword evidence="8" id="KW-1185">Reference proteome</keyword>
<dbReference type="GO" id="GO:0005524">
    <property type="term" value="F:ATP binding"/>
    <property type="evidence" value="ECO:0007669"/>
    <property type="project" value="InterPro"/>
</dbReference>
<evidence type="ECO:0000256" key="4">
    <source>
        <dbReference type="SAM" id="Coils"/>
    </source>
</evidence>
<dbReference type="InterPro" id="IPR051348">
    <property type="entry name" value="U-box_ubiquitin_ligases"/>
</dbReference>
<evidence type="ECO:0000313" key="8">
    <source>
        <dbReference type="Proteomes" id="UP000006038"/>
    </source>
</evidence>
<dbReference type="CDD" id="cd01989">
    <property type="entry name" value="USP_STK_Ubox_N"/>
    <property type="match status" value="1"/>
</dbReference>
<sequence length="620" mass="69662">MDEEEIHIAVGKNFRKEKANILWAAARFARATIVLVHVHWPSKWMPFMGSKVLYKFADEKEKEMHRTKETDAMVKMLSRYKNLCGTRKVRVHYLSHDDVLAGVVNLIKKLKIKRIVIGSRSMSKEAMLLKCCQVWVVINGKHMSTSNDHLEHTGSIGYGGSPESLASIHELSDDSNGYITPPSDFADEIIYDDGITQMDGTDELAMCGVQEAEAEEEEIIETGEQISYEEVEQFPQEIAHQTDEIQSFRSVSERAEELMEEIDKLQRKLKELQEEDHGILSPRQKLGAASSLKKEKSLSTPPRYPELQLPEHIARLSMAKISEATENFNSRNLIGEGGYGPVYRGKLGGVAVAIKLLRPHPHGGKQGFPEYKQEVMVLSRVKHPHIVKLMGVCPETCCLVYEHLPNGSLLDSLAKRPKPQPLSWKDRVRILAEQRSALAYLHSCRPHAIIHADLKLTNILLDAANGSRLGDFGTARTVHVKPLQDEEDTICRRTNPMGTTGYMDPLFFITGELTAESDVYAFGVVILQVLTGLPHVNIAEQVREAIRMDAVHCVLDASAGSWPEVQADKLLRLALRCCSLERKRRPAITCDAEWRSLDILQRMAKAQTKSWKRTPHGCGS</sequence>
<evidence type="ECO:0000256" key="5">
    <source>
        <dbReference type="SAM" id="MobiDB-lite"/>
    </source>
</evidence>